<dbReference type="Pfam" id="PF09968">
    <property type="entry name" value="DUF2202"/>
    <property type="match status" value="1"/>
</dbReference>
<accession>A0A6S6T6X7</accession>
<gene>
    <name evidence="4" type="ORF">HELGO_WM46503</name>
</gene>
<evidence type="ECO:0000259" key="3">
    <source>
        <dbReference type="Pfam" id="PF09968"/>
    </source>
</evidence>
<proteinExistence type="predicted"/>
<evidence type="ECO:0000256" key="2">
    <source>
        <dbReference type="SAM" id="SignalP"/>
    </source>
</evidence>
<keyword evidence="2" id="KW-0732">Signal</keyword>
<protein>
    <recommendedName>
        <fullName evidence="3">DUF2202 domain-containing protein</fullName>
    </recommendedName>
</protein>
<dbReference type="InterPro" id="IPR019243">
    <property type="entry name" value="DUF2202"/>
</dbReference>
<dbReference type="CDD" id="cd01048">
    <property type="entry name" value="Ferritin_like_AB2"/>
    <property type="match status" value="1"/>
</dbReference>
<dbReference type="SUPFAM" id="SSF47240">
    <property type="entry name" value="Ferritin-like"/>
    <property type="match status" value="1"/>
</dbReference>
<reference evidence="4" key="1">
    <citation type="submission" date="2020-01" db="EMBL/GenBank/DDBJ databases">
        <authorList>
            <person name="Meier V. D."/>
            <person name="Meier V D."/>
        </authorList>
    </citation>
    <scope>NUCLEOTIDE SEQUENCE</scope>
    <source>
        <strain evidence="4">HLG_WM_MAG_08</strain>
    </source>
</reference>
<dbReference type="InterPro" id="IPR009078">
    <property type="entry name" value="Ferritin-like_SF"/>
</dbReference>
<feature type="domain" description="DUF2202" evidence="3">
    <location>
        <begin position="43"/>
        <end position="203"/>
    </location>
</feature>
<dbReference type="AlphaFoldDB" id="A0A6S6T6X7"/>
<sequence length="230" mass="25145">MKLKTTLITTLVAITIGTTALHTASAAGNGYYNNANAALSSTEVEVMLFMREEEKLARDVYDTLYKQWQLPIFNNISAAEQKHTDRIKSLLQTYGITDPLTDDTTGVFITPELDNLYQQLLVKGQVSRMDALQVGALVEETDIMDLQQAVANSTQANVTNVYNNLMRASRNHLRAFVGQIQHQGVGYVAQVMPQTEVDAIINSPRERGNGAGQGRGQGGQGKGQGRGMNQ</sequence>
<feature type="region of interest" description="Disordered" evidence="1">
    <location>
        <begin position="204"/>
        <end position="230"/>
    </location>
</feature>
<name>A0A6S6T6X7_9GAMM</name>
<feature type="signal peptide" evidence="2">
    <location>
        <begin position="1"/>
        <end position="26"/>
    </location>
</feature>
<evidence type="ECO:0000256" key="1">
    <source>
        <dbReference type="SAM" id="MobiDB-lite"/>
    </source>
</evidence>
<feature type="compositionally biased region" description="Gly residues" evidence="1">
    <location>
        <begin position="209"/>
        <end position="230"/>
    </location>
</feature>
<feature type="chain" id="PRO_5027537414" description="DUF2202 domain-containing protein" evidence="2">
    <location>
        <begin position="27"/>
        <end position="230"/>
    </location>
</feature>
<organism evidence="4">
    <name type="scientific">uncultured Thiotrichaceae bacterium</name>
    <dbReference type="NCBI Taxonomy" id="298394"/>
    <lineage>
        <taxon>Bacteria</taxon>
        <taxon>Pseudomonadati</taxon>
        <taxon>Pseudomonadota</taxon>
        <taxon>Gammaproteobacteria</taxon>
        <taxon>Thiotrichales</taxon>
        <taxon>Thiotrichaceae</taxon>
        <taxon>environmental samples</taxon>
    </lineage>
</organism>
<evidence type="ECO:0000313" key="4">
    <source>
        <dbReference type="EMBL" id="CAA6816532.1"/>
    </source>
</evidence>
<dbReference type="EMBL" id="CACVAV010000265">
    <property type="protein sequence ID" value="CAA6816532.1"/>
    <property type="molecule type" value="Genomic_DNA"/>
</dbReference>
<dbReference type="InterPro" id="IPR012347">
    <property type="entry name" value="Ferritin-like"/>
</dbReference>
<dbReference type="Gene3D" id="1.20.1260.10">
    <property type="match status" value="1"/>
</dbReference>